<sequence>IMIGSFGRGLSYFLLYFALLLNSLFLIGIGTFSLGFLAGFYWIPFNALIAEKSKKQHRSEAYGKREAAMGRGMLYGSILGFTIFGFTL</sequence>
<name>X1ED96_9ZZZZ</name>
<dbReference type="Gene3D" id="1.20.1250.20">
    <property type="entry name" value="MFS general substrate transporter like domains"/>
    <property type="match status" value="1"/>
</dbReference>
<dbReference type="AlphaFoldDB" id="X1ED96"/>
<dbReference type="SUPFAM" id="SSF103473">
    <property type="entry name" value="MFS general substrate transporter"/>
    <property type="match status" value="1"/>
</dbReference>
<keyword evidence="1" id="KW-0812">Transmembrane</keyword>
<feature type="transmembrane region" description="Helical" evidence="1">
    <location>
        <begin position="12"/>
        <end position="45"/>
    </location>
</feature>
<protein>
    <recommendedName>
        <fullName evidence="3">MFS transporter</fullName>
    </recommendedName>
</protein>
<feature type="transmembrane region" description="Helical" evidence="1">
    <location>
        <begin position="66"/>
        <end position="86"/>
    </location>
</feature>
<keyword evidence="1" id="KW-0472">Membrane</keyword>
<evidence type="ECO:0008006" key="3">
    <source>
        <dbReference type="Google" id="ProtNLM"/>
    </source>
</evidence>
<proteinExistence type="predicted"/>
<gene>
    <name evidence="2" type="ORF">S01H4_66044</name>
</gene>
<dbReference type="EMBL" id="BART01040687">
    <property type="protein sequence ID" value="GAH30567.1"/>
    <property type="molecule type" value="Genomic_DNA"/>
</dbReference>
<accession>X1ED96</accession>
<keyword evidence="1" id="KW-1133">Transmembrane helix</keyword>
<organism evidence="2">
    <name type="scientific">marine sediment metagenome</name>
    <dbReference type="NCBI Taxonomy" id="412755"/>
    <lineage>
        <taxon>unclassified sequences</taxon>
        <taxon>metagenomes</taxon>
        <taxon>ecological metagenomes</taxon>
    </lineage>
</organism>
<comment type="caution">
    <text evidence="2">The sequence shown here is derived from an EMBL/GenBank/DDBJ whole genome shotgun (WGS) entry which is preliminary data.</text>
</comment>
<feature type="non-terminal residue" evidence="2">
    <location>
        <position position="88"/>
    </location>
</feature>
<feature type="non-terminal residue" evidence="2">
    <location>
        <position position="1"/>
    </location>
</feature>
<reference evidence="2" key="1">
    <citation type="journal article" date="2014" name="Front. Microbiol.">
        <title>High frequency of phylogenetically diverse reductive dehalogenase-homologous genes in deep subseafloor sedimentary metagenomes.</title>
        <authorList>
            <person name="Kawai M."/>
            <person name="Futagami T."/>
            <person name="Toyoda A."/>
            <person name="Takaki Y."/>
            <person name="Nishi S."/>
            <person name="Hori S."/>
            <person name="Arai W."/>
            <person name="Tsubouchi T."/>
            <person name="Morono Y."/>
            <person name="Uchiyama I."/>
            <person name="Ito T."/>
            <person name="Fujiyama A."/>
            <person name="Inagaki F."/>
            <person name="Takami H."/>
        </authorList>
    </citation>
    <scope>NUCLEOTIDE SEQUENCE</scope>
    <source>
        <strain evidence="2">Expedition CK06-06</strain>
    </source>
</reference>
<evidence type="ECO:0000313" key="2">
    <source>
        <dbReference type="EMBL" id="GAH30567.1"/>
    </source>
</evidence>
<evidence type="ECO:0000256" key="1">
    <source>
        <dbReference type="SAM" id="Phobius"/>
    </source>
</evidence>
<dbReference type="InterPro" id="IPR036259">
    <property type="entry name" value="MFS_trans_sf"/>
</dbReference>